<reference evidence="3" key="1">
    <citation type="submission" date="2010-08" db="EMBL/GenBank/DDBJ databases">
        <authorList>
            <consortium name="Caenorhabditis japonica Sequencing Consortium"/>
            <person name="Wilson R.K."/>
        </authorList>
    </citation>
    <scope>NUCLEOTIDE SEQUENCE [LARGE SCALE GENOMIC DNA]</scope>
    <source>
        <strain evidence="3">DF5081</strain>
    </source>
</reference>
<organism evidence="2 3">
    <name type="scientific">Caenorhabditis japonica</name>
    <dbReference type="NCBI Taxonomy" id="281687"/>
    <lineage>
        <taxon>Eukaryota</taxon>
        <taxon>Metazoa</taxon>
        <taxon>Ecdysozoa</taxon>
        <taxon>Nematoda</taxon>
        <taxon>Chromadorea</taxon>
        <taxon>Rhabditida</taxon>
        <taxon>Rhabditina</taxon>
        <taxon>Rhabditomorpha</taxon>
        <taxon>Rhabditoidea</taxon>
        <taxon>Rhabditidae</taxon>
        <taxon>Peloderinae</taxon>
        <taxon>Caenorhabditis</taxon>
    </lineage>
</organism>
<feature type="compositionally biased region" description="Basic residues" evidence="1">
    <location>
        <begin position="35"/>
        <end position="50"/>
    </location>
</feature>
<accession>A0A8R1DPW1</accession>
<protein>
    <submittedName>
        <fullName evidence="2">Uncharacterized protein</fullName>
    </submittedName>
</protein>
<keyword evidence="3" id="KW-1185">Reference proteome</keyword>
<feature type="region of interest" description="Disordered" evidence="1">
    <location>
        <begin position="1"/>
        <end position="72"/>
    </location>
</feature>
<dbReference type="Proteomes" id="UP000005237">
    <property type="component" value="Unassembled WGS sequence"/>
</dbReference>
<evidence type="ECO:0000313" key="2">
    <source>
        <dbReference type="EnsemblMetazoa" id="CJA07649.1"/>
    </source>
</evidence>
<feature type="compositionally biased region" description="Polar residues" evidence="1">
    <location>
        <begin position="1"/>
        <end position="13"/>
    </location>
</feature>
<proteinExistence type="predicted"/>
<dbReference type="AlphaFoldDB" id="A0A8R1DPW1"/>
<evidence type="ECO:0000313" key="3">
    <source>
        <dbReference type="Proteomes" id="UP000005237"/>
    </source>
</evidence>
<dbReference type="EnsemblMetazoa" id="CJA07649.1">
    <property type="protein sequence ID" value="CJA07649.1"/>
    <property type="gene ID" value="WBGene00126853"/>
</dbReference>
<feature type="compositionally biased region" description="Polar residues" evidence="1">
    <location>
        <begin position="51"/>
        <end position="72"/>
    </location>
</feature>
<reference evidence="2" key="2">
    <citation type="submission" date="2022-06" db="UniProtKB">
        <authorList>
            <consortium name="EnsemblMetazoa"/>
        </authorList>
    </citation>
    <scope>IDENTIFICATION</scope>
    <source>
        <strain evidence="2">DF5081</strain>
    </source>
</reference>
<sequence>MSRQWAANGQRMNSGWAADGQRIGRKKPSNDARRHTIRKKSRKHGRRKKQNVQSTCPGRSTISNVVRRVPTT</sequence>
<evidence type="ECO:0000256" key="1">
    <source>
        <dbReference type="SAM" id="MobiDB-lite"/>
    </source>
</evidence>
<name>A0A8R1DPW1_CAEJA</name>